<dbReference type="GO" id="GO:0006099">
    <property type="term" value="P:tricarboxylic acid cycle"/>
    <property type="evidence" value="ECO:0007669"/>
    <property type="project" value="UniProtKB-KW"/>
</dbReference>
<dbReference type="InterPro" id="IPR036291">
    <property type="entry name" value="NAD(P)-bd_dom_sf"/>
</dbReference>
<evidence type="ECO:0000256" key="5">
    <source>
        <dbReference type="ARBA" id="ARBA00023002"/>
    </source>
</evidence>
<dbReference type="OrthoDB" id="4069699at2759"/>
<evidence type="ECO:0000256" key="3">
    <source>
        <dbReference type="ARBA" id="ARBA00012995"/>
    </source>
</evidence>
<keyword evidence="14" id="KW-1185">Reference proteome</keyword>
<dbReference type="InterPro" id="IPR022383">
    <property type="entry name" value="Lactate/malate_DH_C"/>
</dbReference>
<dbReference type="SUPFAM" id="SSF56327">
    <property type="entry name" value="LDH C-terminal domain-like"/>
    <property type="match status" value="1"/>
</dbReference>
<keyword evidence="10" id="KW-0812">Transmembrane</keyword>
<dbReference type="Pfam" id="PF02866">
    <property type="entry name" value="Ldh_1_C"/>
    <property type="match status" value="1"/>
</dbReference>
<feature type="transmembrane region" description="Helical" evidence="10">
    <location>
        <begin position="29"/>
        <end position="51"/>
    </location>
</feature>
<dbReference type="InterPro" id="IPR001252">
    <property type="entry name" value="Malate_DH_AS"/>
</dbReference>
<dbReference type="SUPFAM" id="SSF51735">
    <property type="entry name" value="NAD(P)-binding Rossmann-fold domains"/>
    <property type="match status" value="1"/>
</dbReference>
<protein>
    <recommendedName>
        <fullName evidence="3 9">Malate dehydrogenase</fullName>
        <ecNumber evidence="3 9">1.1.1.37</ecNumber>
    </recommendedName>
</protein>
<evidence type="ECO:0000256" key="6">
    <source>
        <dbReference type="ARBA" id="ARBA00023027"/>
    </source>
</evidence>
<dbReference type="Gene3D" id="3.40.50.720">
    <property type="entry name" value="NAD(P)-binding Rossmann-like Domain"/>
    <property type="match status" value="1"/>
</dbReference>
<evidence type="ECO:0000259" key="12">
    <source>
        <dbReference type="Pfam" id="PF02866"/>
    </source>
</evidence>
<dbReference type="InterPro" id="IPR015955">
    <property type="entry name" value="Lactate_DH/Glyco_Ohase_4_C"/>
</dbReference>
<evidence type="ECO:0000259" key="11">
    <source>
        <dbReference type="Pfam" id="PF00056"/>
    </source>
</evidence>
<dbReference type="NCBIfam" id="TIGR01772">
    <property type="entry name" value="MDH_euk_gproteo"/>
    <property type="match status" value="1"/>
</dbReference>
<accession>A0A163JMR4</accession>
<dbReference type="PROSITE" id="PS00068">
    <property type="entry name" value="MDH"/>
    <property type="match status" value="1"/>
</dbReference>
<dbReference type="PANTHER" id="PTHR11540">
    <property type="entry name" value="MALATE AND LACTATE DEHYDROGENASE"/>
    <property type="match status" value="1"/>
</dbReference>
<evidence type="ECO:0000256" key="1">
    <source>
        <dbReference type="ARBA" id="ARBA00008824"/>
    </source>
</evidence>
<comment type="subunit">
    <text evidence="2">Homodimer.</text>
</comment>
<dbReference type="FunFam" id="3.40.50.720:FF:000013">
    <property type="entry name" value="Malate dehydrogenase"/>
    <property type="match status" value="1"/>
</dbReference>
<dbReference type="GO" id="GO:0030060">
    <property type="term" value="F:L-malate dehydrogenase (NAD+) activity"/>
    <property type="evidence" value="ECO:0007669"/>
    <property type="project" value="UniProtKB-EC"/>
</dbReference>
<dbReference type="PANTHER" id="PTHR11540:SF16">
    <property type="entry name" value="MALATE DEHYDROGENASE, MITOCHONDRIAL"/>
    <property type="match status" value="1"/>
</dbReference>
<organism evidence="13">
    <name type="scientific">Absidia glauca</name>
    <name type="common">Pin mould</name>
    <dbReference type="NCBI Taxonomy" id="4829"/>
    <lineage>
        <taxon>Eukaryota</taxon>
        <taxon>Fungi</taxon>
        <taxon>Fungi incertae sedis</taxon>
        <taxon>Mucoromycota</taxon>
        <taxon>Mucoromycotina</taxon>
        <taxon>Mucoromycetes</taxon>
        <taxon>Mucorales</taxon>
        <taxon>Cunninghamellaceae</taxon>
        <taxon>Absidia</taxon>
    </lineage>
</organism>
<comment type="catalytic activity">
    <reaction evidence="7 9">
        <text>(S)-malate + NAD(+) = oxaloacetate + NADH + H(+)</text>
        <dbReference type="Rhea" id="RHEA:21432"/>
        <dbReference type="ChEBI" id="CHEBI:15378"/>
        <dbReference type="ChEBI" id="CHEBI:15589"/>
        <dbReference type="ChEBI" id="CHEBI:16452"/>
        <dbReference type="ChEBI" id="CHEBI:57540"/>
        <dbReference type="ChEBI" id="CHEBI:57945"/>
        <dbReference type="EC" id="1.1.1.37"/>
    </reaction>
</comment>
<proteinExistence type="inferred from homology"/>
<evidence type="ECO:0000256" key="4">
    <source>
        <dbReference type="ARBA" id="ARBA00022532"/>
    </source>
</evidence>
<dbReference type="Proteomes" id="UP000078561">
    <property type="component" value="Unassembled WGS sequence"/>
</dbReference>
<dbReference type="InterPro" id="IPR001236">
    <property type="entry name" value="Lactate/malate_DH_N"/>
</dbReference>
<comment type="similarity">
    <text evidence="1">Belongs to the LDH/MDH superfamily. MDH type 1 family.</text>
</comment>
<dbReference type="OMA" id="HINTPSI"/>
<dbReference type="InterPro" id="IPR010097">
    <property type="entry name" value="Malate_DH_type1"/>
</dbReference>
<keyword evidence="5 8" id="KW-0560">Oxidoreductase</keyword>
<evidence type="ECO:0000256" key="10">
    <source>
        <dbReference type="SAM" id="Phobius"/>
    </source>
</evidence>
<reference evidence="13" key="1">
    <citation type="submission" date="2016-04" db="EMBL/GenBank/DDBJ databases">
        <authorList>
            <person name="Evans L.H."/>
            <person name="Alamgir A."/>
            <person name="Owens N."/>
            <person name="Weber N.D."/>
            <person name="Virtaneva K."/>
            <person name="Barbian K."/>
            <person name="Babar A."/>
            <person name="Rosenke K."/>
        </authorList>
    </citation>
    <scope>NUCLEOTIDE SEQUENCE [LARGE SCALE GENOMIC DNA]</scope>
    <source>
        <strain evidence="13">CBS 101.48</strain>
    </source>
</reference>
<dbReference type="FunFam" id="3.90.110.10:FF:000001">
    <property type="entry name" value="Malate dehydrogenase"/>
    <property type="match status" value="1"/>
</dbReference>
<evidence type="ECO:0000256" key="2">
    <source>
        <dbReference type="ARBA" id="ARBA00011738"/>
    </source>
</evidence>
<evidence type="ECO:0000256" key="8">
    <source>
        <dbReference type="RuleBase" id="RU003369"/>
    </source>
</evidence>
<name>A0A163JMR4_ABSGL</name>
<keyword evidence="6 9" id="KW-0520">NAD</keyword>
<sequence length="389" mass="41495">MQINDQRSLMTLAHLLVEPKRSRRFKRRLVFKFGDLLISPPFPFSLLFFILEYTHSSIMVKVTVCGAAGGIGQPLSLLLKQSDVITHLSLYDIVNTPGVAADLSHINTKSKVTGHVGAAQLEEAIKDSAIVVIPAGVPRKPGMTRDDLFKINAGIVRDLAVAAAKFAPKAFMCIISNPVNSTVPIVTEVFKQFNVYDPKRIFGVTTLDIVRASTFVSGLIGAEASTLRIPVVGGHSGVTILPLLSQVAGTDKLTKEQIEQVTHRIQFGGDEVVKAKDGAGSATLSMAFAGARFALNVLEASVKGTSNIVECTYVHLDADQAGAKETKAVVGDDVEYFSVPVELGPNGVQKILPIGQINEYEKGLFAAAVPELTGNISKGSAFITEGAKL</sequence>
<evidence type="ECO:0000313" key="14">
    <source>
        <dbReference type="Proteomes" id="UP000078561"/>
    </source>
</evidence>
<keyword evidence="10" id="KW-1133">Transmembrane helix</keyword>
<keyword evidence="4 9" id="KW-0816">Tricarboxylic acid cycle</keyword>
<evidence type="ECO:0000256" key="7">
    <source>
        <dbReference type="ARBA" id="ARBA00048313"/>
    </source>
</evidence>
<dbReference type="EMBL" id="LT553218">
    <property type="protein sequence ID" value="SAM00462.1"/>
    <property type="molecule type" value="Genomic_DNA"/>
</dbReference>
<dbReference type="Gene3D" id="3.90.110.10">
    <property type="entry name" value="Lactate dehydrogenase/glycoside hydrolase, family 4, C-terminal"/>
    <property type="match status" value="1"/>
</dbReference>
<evidence type="ECO:0000313" key="13">
    <source>
        <dbReference type="EMBL" id="SAM00462.1"/>
    </source>
</evidence>
<evidence type="ECO:0000256" key="9">
    <source>
        <dbReference type="RuleBase" id="RU003405"/>
    </source>
</evidence>
<dbReference type="InParanoid" id="A0A163JMR4"/>
<dbReference type="Pfam" id="PF00056">
    <property type="entry name" value="Ldh_1_N"/>
    <property type="match status" value="1"/>
</dbReference>
<feature type="domain" description="Lactate/malate dehydrogenase C-terminal" evidence="12">
    <location>
        <begin position="205"/>
        <end position="382"/>
    </location>
</feature>
<dbReference type="CDD" id="cd01337">
    <property type="entry name" value="MDH_glyoxysomal_mitochondrial"/>
    <property type="match status" value="1"/>
</dbReference>
<keyword evidence="10" id="KW-0472">Membrane</keyword>
<gene>
    <name evidence="13" type="primary">ABSGL_06150.1 scaffold 7704</name>
</gene>
<dbReference type="EC" id="1.1.1.37" evidence="3 9"/>
<dbReference type="GO" id="GO:0005737">
    <property type="term" value="C:cytoplasm"/>
    <property type="evidence" value="ECO:0007669"/>
    <property type="project" value="TreeGrafter"/>
</dbReference>
<dbReference type="AlphaFoldDB" id="A0A163JMR4"/>
<feature type="domain" description="Lactate/malate dehydrogenase N-terminal" evidence="11">
    <location>
        <begin position="60"/>
        <end position="203"/>
    </location>
</feature>
<dbReference type="STRING" id="4829.A0A163JMR4"/>
<dbReference type="GO" id="GO:0006108">
    <property type="term" value="P:malate metabolic process"/>
    <property type="evidence" value="ECO:0007669"/>
    <property type="project" value="InterPro"/>
</dbReference>